<evidence type="ECO:0000256" key="4">
    <source>
        <dbReference type="ARBA" id="ARBA00023242"/>
    </source>
</evidence>
<evidence type="ECO:0000256" key="3">
    <source>
        <dbReference type="ARBA" id="ARBA00022517"/>
    </source>
</evidence>
<dbReference type="VEuPathDB" id="MicrosporidiaDB:M896_110120"/>
<evidence type="ECO:0000259" key="6">
    <source>
        <dbReference type="PROSITE" id="PS51358"/>
    </source>
</evidence>
<gene>
    <name evidence="7" type="ORF">M896_110120</name>
</gene>
<name>A0A0B2UIB7_9MICR</name>
<dbReference type="Gene3D" id="1.10.246.90">
    <property type="entry name" value="Nop domain"/>
    <property type="match status" value="1"/>
</dbReference>
<protein>
    <recommendedName>
        <fullName evidence="5">Nucleolar protein 56</fullName>
    </recommendedName>
</protein>
<dbReference type="EMBL" id="JOKQ01000011">
    <property type="protein sequence ID" value="KHN68984.1"/>
    <property type="molecule type" value="Genomic_DNA"/>
</dbReference>
<dbReference type="InterPro" id="IPR045056">
    <property type="entry name" value="Nop56/Nop58"/>
</dbReference>
<dbReference type="GO" id="GO:0031428">
    <property type="term" value="C:box C/D methylation guide snoRNP complex"/>
    <property type="evidence" value="ECO:0007669"/>
    <property type="project" value="InterPro"/>
</dbReference>
<dbReference type="InterPro" id="IPR012976">
    <property type="entry name" value="NOSIC"/>
</dbReference>
<dbReference type="InterPro" id="IPR042239">
    <property type="entry name" value="Nop_C"/>
</dbReference>
<dbReference type="RefSeq" id="XP_014563026.1">
    <property type="nucleotide sequence ID" value="XM_014707540.1"/>
</dbReference>
<evidence type="ECO:0000313" key="7">
    <source>
        <dbReference type="EMBL" id="KHN68984.1"/>
    </source>
</evidence>
<comment type="caution">
    <text evidence="7">The sequence shown here is derived from an EMBL/GenBank/DDBJ whole genome shotgun (WGS) entry which is preliminary data.</text>
</comment>
<comment type="similarity">
    <text evidence="2">Belongs to the NOP5/NOP56 family.</text>
</comment>
<dbReference type="InterPro" id="IPR036070">
    <property type="entry name" value="Nop_dom_sf"/>
</dbReference>
<dbReference type="Proteomes" id="UP000031056">
    <property type="component" value="Unassembled WGS sequence"/>
</dbReference>
<dbReference type="AlphaFoldDB" id="A0A0B2UIB7"/>
<dbReference type="GeneID" id="26262483"/>
<dbReference type="GO" id="GO:0032040">
    <property type="term" value="C:small-subunit processome"/>
    <property type="evidence" value="ECO:0007669"/>
    <property type="project" value="InterPro"/>
</dbReference>
<dbReference type="Pfam" id="PF08156">
    <property type="entry name" value="NOP5NT"/>
    <property type="match status" value="1"/>
</dbReference>
<keyword evidence="4" id="KW-0539">Nucleus</keyword>
<dbReference type="Gene3D" id="1.10.287.4070">
    <property type="match status" value="1"/>
</dbReference>
<feature type="domain" description="Nop" evidence="6">
    <location>
        <begin position="267"/>
        <end position="385"/>
    </location>
</feature>
<accession>A0A0B2UIB7</accession>
<dbReference type="GO" id="GO:0030515">
    <property type="term" value="F:snoRNA binding"/>
    <property type="evidence" value="ECO:0007669"/>
    <property type="project" value="InterPro"/>
</dbReference>
<keyword evidence="8" id="KW-1185">Reference proteome</keyword>
<dbReference type="SUPFAM" id="SSF89124">
    <property type="entry name" value="Nop domain"/>
    <property type="match status" value="1"/>
</dbReference>
<dbReference type="PANTHER" id="PTHR10894:SF0">
    <property type="entry name" value="NUCLEOLAR PROTEIN 56"/>
    <property type="match status" value="1"/>
</dbReference>
<dbReference type="STRING" id="1354746.A0A0B2UIB7"/>
<dbReference type="FunCoup" id="A0A0B2UIB7">
    <property type="interactions" value="376"/>
</dbReference>
<dbReference type="GO" id="GO:0042254">
    <property type="term" value="P:ribosome biogenesis"/>
    <property type="evidence" value="ECO:0007669"/>
    <property type="project" value="UniProtKB-KW"/>
</dbReference>
<comment type="subcellular location">
    <subcellularLocation>
        <location evidence="1">Nucleus</location>
        <location evidence="1">Nucleolus</location>
    </subcellularLocation>
</comment>
<dbReference type="InParanoid" id="A0A0B2UIB7"/>
<dbReference type="InterPro" id="IPR012974">
    <property type="entry name" value="NOP58/56_N"/>
</dbReference>
<dbReference type="OrthoDB" id="6780543at2759"/>
<keyword evidence="3" id="KW-0690">Ribosome biogenesis</keyword>
<evidence type="ECO:0000256" key="2">
    <source>
        <dbReference type="ARBA" id="ARBA00009211"/>
    </source>
</evidence>
<reference evidence="7 8" key="1">
    <citation type="journal article" date="2014" name="MBio">
        <title>The Ordospora colligata genome; evolution of extreme reduction in microsporidia and host-to-parasite horizontal gene transfer.</title>
        <authorList>
            <person name="Pombert J.-F."/>
            <person name="Haag K.L."/>
            <person name="Beidas S."/>
            <person name="Ebert D."/>
            <person name="Keeling P.J."/>
        </authorList>
    </citation>
    <scope>NUCLEOTIDE SEQUENCE [LARGE SCALE GENOMIC DNA]</scope>
    <source>
        <strain evidence="7 8">OC4</strain>
    </source>
</reference>
<organism evidence="7 8">
    <name type="scientific">Ordospora colligata OC4</name>
    <dbReference type="NCBI Taxonomy" id="1354746"/>
    <lineage>
        <taxon>Eukaryota</taxon>
        <taxon>Fungi</taxon>
        <taxon>Fungi incertae sedis</taxon>
        <taxon>Microsporidia</taxon>
        <taxon>Ordosporidae</taxon>
        <taxon>Ordospora</taxon>
    </lineage>
</organism>
<dbReference type="InterPro" id="IPR002687">
    <property type="entry name" value="Nop_dom"/>
</dbReference>
<sequence length="479" mass="55290">MEHLLFEYAGGYGLFELTAYEDMSKSSYEDYMKLNQVIRYKSGMSFDGVGDALEHMKSLSKGEIHTKLKNFLELNNVKVVHCDVSLKKCLYAIGIKHKSSENIMRGVRMMYPKLMRLDGYDGRQMELGLSHGYSREKVEYNVKREDCIVMHTVMLLEQVDKDINSYSMRIREMYGWVFPELGRKLKENGEYVKAVKWMIMKEKGELKSEEIYNQKIEEIAKMKETSIGMNILPDDLENMRKLIEVVEEKIDIRRELDEYLGRKMSVVAPNLAAILGNCLSARMICQAGGLFNLGKAPASTLQLFGAEKSLFRSLKMKSRTPKYGLIYGAGCLSRMKEKDKGRMSRYIATKCSIAAKIDCFNKERTSMYGKELKELIDKKIQSLYSKDDVKIEETVDVVQRVFDKINGKKKSKDEVENENESVQNKPKRKCLKDDCEDVFRFGKKDVKKGSKDGKRVSFDLTRNAVKETSRDTSKFKKRN</sequence>
<dbReference type="PROSITE" id="PS51358">
    <property type="entry name" value="NOP"/>
    <property type="match status" value="1"/>
</dbReference>
<evidence type="ECO:0000256" key="5">
    <source>
        <dbReference type="ARBA" id="ARBA00040742"/>
    </source>
</evidence>
<proteinExistence type="inferred from homology"/>
<dbReference type="Pfam" id="PF01798">
    <property type="entry name" value="Nop"/>
    <property type="match status" value="1"/>
</dbReference>
<evidence type="ECO:0000256" key="1">
    <source>
        <dbReference type="ARBA" id="ARBA00004604"/>
    </source>
</evidence>
<evidence type="ECO:0000313" key="8">
    <source>
        <dbReference type="Proteomes" id="UP000031056"/>
    </source>
</evidence>
<dbReference type="HOGENOM" id="CLU_015495_4_0_1"/>
<dbReference type="PANTHER" id="PTHR10894">
    <property type="entry name" value="NUCLEOLAR PROTEIN 5 NUCLEOLAR PROTEIN NOP5 NOP58"/>
    <property type="match status" value="1"/>
</dbReference>
<dbReference type="SMART" id="SM00931">
    <property type="entry name" value="NOSIC"/>
    <property type="match status" value="1"/>
</dbReference>